<dbReference type="AlphaFoldDB" id="A0A9N9EQJ2"/>
<proteinExistence type="predicted"/>
<organism evidence="1 2">
    <name type="scientific">Funneliformis caledonium</name>
    <dbReference type="NCBI Taxonomy" id="1117310"/>
    <lineage>
        <taxon>Eukaryota</taxon>
        <taxon>Fungi</taxon>
        <taxon>Fungi incertae sedis</taxon>
        <taxon>Mucoromycota</taxon>
        <taxon>Glomeromycotina</taxon>
        <taxon>Glomeromycetes</taxon>
        <taxon>Glomerales</taxon>
        <taxon>Glomeraceae</taxon>
        <taxon>Funneliformis</taxon>
    </lineage>
</organism>
<reference evidence="1" key="1">
    <citation type="submission" date="2021-06" db="EMBL/GenBank/DDBJ databases">
        <authorList>
            <person name="Kallberg Y."/>
            <person name="Tangrot J."/>
            <person name="Rosling A."/>
        </authorList>
    </citation>
    <scope>NUCLEOTIDE SEQUENCE</scope>
    <source>
        <strain evidence="1">UK204</strain>
    </source>
</reference>
<evidence type="ECO:0000313" key="2">
    <source>
        <dbReference type="Proteomes" id="UP000789570"/>
    </source>
</evidence>
<comment type="caution">
    <text evidence="1">The sequence shown here is derived from an EMBL/GenBank/DDBJ whole genome shotgun (WGS) entry which is preliminary data.</text>
</comment>
<evidence type="ECO:0000313" key="1">
    <source>
        <dbReference type="EMBL" id="CAG8684372.1"/>
    </source>
</evidence>
<gene>
    <name evidence="1" type="ORF">FCALED_LOCUS12672</name>
</gene>
<dbReference type="Proteomes" id="UP000789570">
    <property type="component" value="Unassembled WGS sequence"/>
</dbReference>
<sequence length="300" mass="34673">MTVKRAHLIGSTNIYREAAENNAREIISEGFSNKIRKPAPPAKKHILEWKVLNDEKFIADEWIIDDHSITKSFLDFKSLAISLANEGKLTYAAHPSEILSLNSIFLMEENSIRTRLDIPLSIRKQAFGQMRTLYQKNNLNKIIKDFCHECSDISRENDKDQFEDSIEQSYYKLKVKLDDPDKKLLRKCQNVWKHLCENWKTSFDDNRTVEDTHVHELLHPLLKPFFTIEQGRDINWANKVSMASAERKCNEEGDGHKPDFMVSVDINGGDDKFEILYGLFKSPIKANTYLVNVDLVDLGV</sequence>
<accession>A0A9N9EQJ2</accession>
<protein>
    <submittedName>
        <fullName evidence="1">9684_t:CDS:1</fullName>
    </submittedName>
</protein>
<name>A0A9N9EQJ2_9GLOM</name>
<dbReference type="EMBL" id="CAJVPQ010006397">
    <property type="protein sequence ID" value="CAG8684372.1"/>
    <property type="molecule type" value="Genomic_DNA"/>
</dbReference>
<dbReference type="OrthoDB" id="10287641at2759"/>
<keyword evidence="2" id="KW-1185">Reference proteome</keyword>